<keyword evidence="4 12" id="KW-0444">Lipid biosynthesis</keyword>
<evidence type="ECO:0000256" key="2">
    <source>
        <dbReference type="ARBA" id="ARBA00008642"/>
    </source>
</evidence>
<comment type="similarity">
    <text evidence="2 12">Belongs to the thiolase-like superfamily. FabH family.</text>
</comment>
<reference evidence="15" key="1">
    <citation type="journal article" date="2020" name="mSystems">
        <title>Genome- and Community-Level Interaction Insights into Carbon Utilization and Element Cycling Functions of Hydrothermarchaeota in Hydrothermal Sediment.</title>
        <authorList>
            <person name="Zhou Z."/>
            <person name="Liu Y."/>
            <person name="Xu W."/>
            <person name="Pan J."/>
            <person name="Luo Z.H."/>
            <person name="Li M."/>
        </authorList>
    </citation>
    <scope>NUCLEOTIDE SEQUENCE [LARGE SCALE GENOMIC DNA]</scope>
    <source>
        <strain evidence="15">SpSt-349</strain>
    </source>
</reference>
<organism evidence="15">
    <name type="scientific">Geobacter metallireducens</name>
    <dbReference type="NCBI Taxonomy" id="28232"/>
    <lineage>
        <taxon>Bacteria</taxon>
        <taxon>Pseudomonadati</taxon>
        <taxon>Thermodesulfobacteriota</taxon>
        <taxon>Desulfuromonadia</taxon>
        <taxon>Geobacterales</taxon>
        <taxon>Geobacteraceae</taxon>
        <taxon>Geobacter</taxon>
    </lineage>
</organism>
<dbReference type="Pfam" id="PF08541">
    <property type="entry name" value="ACP_syn_III_C"/>
    <property type="match status" value="1"/>
</dbReference>
<comment type="subcellular location">
    <subcellularLocation>
        <location evidence="12">Cytoplasm</location>
    </subcellularLocation>
</comment>
<evidence type="ECO:0000259" key="13">
    <source>
        <dbReference type="Pfam" id="PF08541"/>
    </source>
</evidence>
<evidence type="ECO:0000313" key="15">
    <source>
        <dbReference type="EMBL" id="HEN42364.1"/>
    </source>
</evidence>
<evidence type="ECO:0000256" key="12">
    <source>
        <dbReference type="HAMAP-Rule" id="MF_01815"/>
    </source>
</evidence>
<dbReference type="AlphaFoldDB" id="A0A831UHC3"/>
<dbReference type="PANTHER" id="PTHR43091:SF1">
    <property type="entry name" value="BETA-KETOACYL-[ACYL-CARRIER-PROTEIN] SYNTHASE III, CHLOROPLASTIC"/>
    <property type="match status" value="1"/>
</dbReference>
<dbReference type="GO" id="GO:0005737">
    <property type="term" value="C:cytoplasm"/>
    <property type="evidence" value="ECO:0007669"/>
    <property type="project" value="UniProtKB-SubCell"/>
</dbReference>
<protein>
    <recommendedName>
        <fullName evidence="3 12">Beta-ketoacyl-[acyl-carrier-protein] synthase III</fullName>
        <shortName evidence="12">Beta-ketoacyl-ACP synthase III</shortName>
        <shortName evidence="12">KAS III</shortName>
        <ecNumber evidence="3 12">2.3.1.180</ecNumber>
    </recommendedName>
    <alternativeName>
        <fullName evidence="12">3-oxoacyl-[acyl-carrier-protein] synthase 3</fullName>
    </alternativeName>
    <alternativeName>
        <fullName evidence="12">3-oxoacyl-[acyl-carrier-protein] synthase III</fullName>
    </alternativeName>
</protein>
<feature type="region of interest" description="ACP-binding" evidence="12">
    <location>
        <begin position="254"/>
        <end position="258"/>
    </location>
</feature>
<keyword evidence="12" id="KW-0963">Cytoplasm</keyword>
<dbReference type="NCBIfam" id="TIGR00747">
    <property type="entry name" value="fabH"/>
    <property type="match status" value="1"/>
</dbReference>
<comment type="pathway">
    <text evidence="1 12">Lipid metabolism; fatty acid biosynthesis.</text>
</comment>
<dbReference type="InterPro" id="IPR016039">
    <property type="entry name" value="Thiolase-like"/>
</dbReference>
<dbReference type="EC" id="2.3.1.180" evidence="3 12"/>
<evidence type="ECO:0000256" key="7">
    <source>
        <dbReference type="ARBA" id="ARBA00023098"/>
    </source>
</evidence>
<dbReference type="NCBIfam" id="NF006829">
    <property type="entry name" value="PRK09352.1"/>
    <property type="match status" value="1"/>
</dbReference>
<proteinExistence type="inferred from homology"/>
<dbReference type="GO" id="GO:0004315">
    <property type="term" value="F:3-oxoacyl-[acyl-carrier-protein] synthase activity"/>
    <property type="evidence" value="ECO:0007669"/>
    <property type="project" value="InterPro"/>
</dbReference>
<comment type="subunit">
    <text evidence="12">Homodimer.</text>
</comment>
<accession>A0A831UHC3</accession>
<feature type="domain" description="Beta-ketoacyl-[acyl-carrier-protein] synthase III N-terminal" evidence="14">
    <location>
        <begin position="107"/>
        <end position="185"/>
    </location>
</feature>
<dbReference type="SUPFAM" id="SSF53901">
    <property type="entry name" value="Thiolase-like"/>
    <property type="match status" value="1"/>
</dbReference>
<keyword evidence="8 12" id="KW-0275">Fatty acid biosynthesis</keyword>
<dbReference type="InterPro" id="IPR004655">
    <property type="entry name" value="FabH"/>
</dbReference>
<evidence type="ECO:0000259" key="14">
    <source>
        <dbReference type="Pfam" id="PF08545"/>
    </source>
</evidence>
<name>A0A831UHC3_GEOME</name>
<feature type="active site" evidence="12">
    <location>
        <position position="253"/>
    </location>
</feature>
<sequence>MVRARITGTGSAVPQMIRTNFDLEKMVDTTDEWITTRTGIRERRIAAAGEYTSTFATRAAERALEMAGAAAGEIDLIILATISADFPFPATACIVQSNLGAKNAAAFDISAACSGFVYGLSLADNAIRSGAARKVLVIGAEVLSRIIDWTDRNTCLLFGDGAGAVVVEASEGEQGILSTHLHSDGSYWELLYQPGCGSRNPAVQKTLDERKVFLMMQGNEVFKLAVRAMEDAALQALEKNGLTPSDISIFIPHQANRRIIDAIGKRLGLGDDKVYVNLDRYGNTSAASIPLALDEANRAGRISQGDIVLFDAFGGGLTWGSALVRW</sequence>
<dbReference type="UniPathway" id="UPA00094"/>
<dbReference type="EMBL" id="DSOV01000038">
    <property type="protein sequence ID" value="HEN42364.1"/>
    <property type="molecule type" value="Genomic_DNA"/>
</dbReference>
<evidence type="ECO:0000256" key="5">
    <source>
        <dbReference type="ARBA" id="ARBA00022679"/>
    </source>
</evidence>
<comment type="function">
    <text evidence="12">Catalyzes the condensation reaction of fatty acid synthesis by the addition to an acyl acceptor of two carbons from malonyl-ACP. Catalyzes the first condensation reaction which initiates fatty acid synthesis and may therefore play a role in governing the total rate of fatty acid production. Possesses both acetoacetyl-ACP synthase and acetyl transacylase activities. Its substrate specificity determines the biosynthesis of branched-chain and/or straight-chain of fatty acids.</text>
</comment>
<evidence type="ECO:0000256" key="1">
    <source>
        <dbReference type="ARBA" id="ARBA00005194"/>
    </source>
</evidence>
<comment type="caution">
    <text evidence="15">The sequence shown here is derived from an EMBL/GenBank/DDBJ whole genome shotgun (WGS) entry which is preliminary data.</text>
</comment>
<feature type="active site" evidence="12">
    <location>
        <position position="283"/>
    </location>
</feature>
<keyword evidence="10 12" id="KW-0012">Acyltransferase</keyword>
<dbReference type="HAMAP" id="MF_01815">
    <property type="entry name" value="FabH"/>
    <property type="match status" value="1"/>
</dbReference>
<evidence type="ECO:0000256" key="3">
    <source>
        <dbReference type="ARBA" id="ARBA00012333"/>
    </source>
</evidence>
<dbReference type="InterPro" id="IPR013747">
    <property type="entry name" value="ACP_syn_III_C"/>
</dbReference>
<comment type="catalytic activity">
    <reaction evidence="11">
        <text>malonyl-[ACP] + acetyl-CoA + H(+) = 3-oxobutanoyl-[ACP] + CO2 + CoA</text>
        <dbReference type="Rhea" id="RHEA:12080"/>
        <dbReference type="Rhea" id="RHEA-COMP:9623"/>
        <dbReference type="Rhea" id="RHEA-COMP:9625"/>
        <dbReference type="ChEBI" id="CHEBI:15378"/>
        <dbReference type="ChEBI" id="CHEBI:16526"/>
        <dbReference type="ChEBI" id="CHEBI:57287"/>
        <dbReference type="ChEBI" id="CHEBI:57288"/>
        <dbReference type="ChEBI" id="CHEBI:78449"/>
        <dbReference type="ChEBI" id="CHEBI:78450"/>
        <dbReference type="EC" id="2.3.1.180"/>
    </reaction>
    <physiologicalReaction direction="left-to-right" evidence="11">
        <dbReference type="Rhea" id="RHEA:12081"/>
    </physiologicalReaction>
</comment>
<dbReference type="Pfam" id="PF08545">
    <property type="entry name" value="ACP_syn_III"/>
    <property type="match status" value="1"/>
</dbReference>
<evidence type="ECO:0000256" key="6">
    <source>
        <dbReference type="ARBA" id="ARBA00022832"/>
    </source>
</evidence>
<evidence type="ECO:0000256" key="9">
    <source>
        <dbReference type="ARBA" id="ARBA00023268"/>
    </source>
</evidence>
<dbReference type="PANTHER" id="PTHR43091">
    <property type="entry name" value="3-OXOACYL-[ACYL-CARRIER-PROTEIN] SYNTHASE"/>
    <property type="match status" value="1"/>
</dbReference>
<comment type="domain">
    <text evidence="12">The last Arg residue of the ACP-binding site is essential for the weak association between ACP/AcpP and FabH.</text>
</comment>
<gene>
    <name evidence="12" type="primary">fabH</name>
    <name evidence="15" type="ORF">ENQ87_08310</name>
</gene>
<feature type="domain" description="Beta-ketoacyl-[acyl-carrier-protein] synthase III C-terminal" evidence="13">
    <location>
        <begin position="237"/>
        <end position="326"/>
    </location>
</feature>
<keyword evidence="5 12" id="KW-0808">Transferase</keyword>
<keyword evidence="9 12" id="KW-0511">Multifunctional enzyme</keyword>
<evidence type="ECO:0000256" key="11">
    <source>
        <dbReference type="ARBA" id="ARBA00051096"/>
    </source>
</evidence>
<evidence type="ECO:0000256" key="4">
    <source>
        <dbReference type="ARBA" id="ARBA00022516"/>
    </source>
</evidence>
<dbReference type="InterPro" id="IPR013751">
    <property type="entry name" value="ACP_syn_III_N"/>
</dbReference>
<keyword evidence="7 12" id="KW-0443">Lipid metabolism</keyword>
<dbReference type="FunFam" id="3.40.47.10:FF:000004">
    <property type="entry name" value="3-oxoacyl-[acyl-carrier-protein] synthase 3"/>
    <property type="match status" value="1"/>
</dbReference>
<feature type="active site" evidence="12">
    <location>
        <position position="113"/>
    </location>
</feature>
<keyword evidence="6 12" id="KW-0276">Fatty acid metabolism</keyword>
<dbReference type="CDD" id="cd00830">
    <property type="entry name" value="KAS_III"/>
    <property type="match status" value="1"/>
</dbReference>
<evidence type="ECO:0000256" key="10">
    <source>
        <dbReference type="ARBA" id="ARBA00023315"/>
    </source>
</evidence>
<dbReference type="GO" id="GO:0006633">
    <property type="term" value="P:fatty acid biosynthetic process"/>
    <property type="evidence" value="ECO:0007669"/>
    <property type="project" value="UniProtKB-UniRule"/>
</dbReference>
<dbReference type="Gene3D" id="3.40.47.10">
    <property type="match status" value="1"/>
</dbReference>
<dbReference type="GO" id="GO:0033818">
    <property type="term" value="F:beta-ketoacyl-acyl-carrier-protein synthase III activity"/>
    <property type="evidence" value="ECO:0007669"/>
    <property type="project" value="UniProtKB-UniRule"/>
</dbReference>
<evidence type="ECO:0000256" key="8">
    <source>
        <dbReference type="ARBA" id="ARBA00023160"/>
    </source>
</evidence>